<accession>A0A545ULY5</accession>
<keyword evidence="2" id="KW-1185">Reference proteome</keyword>
<protein>
    <submittedName>
        <fullName evidence="1">Uncharacterized protein</fullName>
    </submittedName>
</protein>
<dbReference type="Proteomes" id="UP000315783">
    <property type="component" value="Unassembled WGS sequence"/>
</dbReference>
<proteinExistence type="predicted"/>
<dbReference type="EMBL" id="SPUK01000027">
    <property type="protein sequence ID" value="TQV90467.1"/>
    <property type="molecule type" value="Genomic_DNA"/>
</dbReference>
<comment type="caution">
    <text evidence="1">The sequence shown here is derived from an EMBL/GenBank/DDBJ whole genome shotgun (WGS) entry which is preliminary data.</text>
</comment>
<evidence type="ECO:0000313" key="2">
    <source>
        <dbReference type="Proteomes" id="UP000315783"/>
    </source>
</evidence>
<name>A0A545ULY5_9HYPO</name>
<dbReference type="AlphaFoldDB" id="A0A545ULY5"/>
<evidence type="ECO:0000313" key="1">
    <source>
        <dbReference type="EMBL" id="TQV90467.1"/>
    </source>
</evidence>
<reference evidence="1 2" key="1">
    <citation type="journal article" date="2019" name="Appl. Microbiol. Biotechnol.">
        <title>Genome sequence of Isaria javanica and comparative genome analysis insights into family S53 peptidase evolution in fungal entomopathogens.</title>
        <authorList>
            <person name="Lin R."/>
            <person name="Zhang X."/>
            <person name="Xin B."/>
            <person name="Zou M."/>
            <person name="Gao Y."/>
            <person name="Qin F."/>
            <person name="Hu Q."/>
            <person name="Xie B."/>
            <person name="Cheng X."/>
        </authorList>
    </citation>
    <scope>NUCLEOTIDE SEQUENCE [LARGE SCALE GENOMIC DNA]</scope>
    <source>
        <strain evidence="1 2">IJ1G</strain>
    </source>
</reference>
<organism evidence="1 2">
    <name type="scientific">Cordyceps javanica</name>
    <dbReference type="NCBI Taxonomy" id="43265"/>
    <lineage>
        <taxon>Eukaryota</taxon>
        <taxon>Fungi</taxon>
        <taxon>Dikarya</taxon>
        <taxon>Ascomycota</taxon>
        <taxon>Pezizomycotina</taxon>
        <taxon>Sordariomycetes</taxon>
        <taxon>Hypocreomycetidae</taxon>
        <taxon>Hypocreales</taxon>
        <taxon>Cordycipitaceae</taxon>
        <taxon>Cordyceps</taxon>
    </lineage>
</organism>
<gene>
    <name evidence="1" type="ORF">IF1G_10946</name>
</gene>
<sequence>MTNAKRASAQPYARQRSPLACSRATELQLRPYAKPLACVILCLSYMAMQTASVSLLHRVHGREHGS</sequence>